<accession>A0ABX8L759</accession>
<name>A0ABX8L759_9GAMM</name>
<sequence>MAEMKLMFASSKGVKGLQIYDYLPHFDKPPALTFEQERMQKMKTSR</sequence>
<dbReference type="RefSeq" id="WP_165395678.1">
    <property type="nucleotide sequence ID" value="NZ_CP065820.1"/>
</dbReference>
<protein>
    <submittedName>
        <fullName evidence="1">Uncharacterized protein</fullName>
    </submittedName>
</protein>
<keyword evidence="2" id="KW-1185">Reference proteome</keyword>
<organism evidence="1 2">
    <name type="scientific">Acinetobacter seifertii</name>
    <dbReference type="NCBI Taxonomy" id="1530123"/>
    <lineage>
        <taxon>Bacteria</taxon>
        <taxon>Pseudomonadati</taxon>
        <taxon>Pseudomonadota</taxon>
        <taxon>Gammaproteobacteria</taxon>
        <taxon>Moraxellales</taxon>
        <taxon>Moraxellaceae</taxon>
        <taxon>Acinetobacter</taxon>
        <taxon>Acinetobacter calcoaceticus/baumannii complex</taxon>
    </lineage>
</organism>
<dbReference type="GeneID" id="60735428"/>
<evidence type="ECO:0000313" key="1">
    <source>
        <dbReference type="EMBL" id="QXB46048.1"/>
    </source>
</evidence>
<proteinExistence type="predicted"/>
<dbReference type="EMBL" id="CP077365">
    <property type="protein sequence ID" value="QXB46048.1"/>
    <property type="molecule type" value="Genomic_DNA"/>
</dbReference>
<dbReference type="Proteomes" id="UP000683517">
    <property type="component" value="Chromosome"/>
</dbReference>
<evidence type="ECO:0000313" key="2">
    <source>
        <dbReference type="Proteomes" id="UP000683517"/>
    </source>
</evidence>
<gene>
    <name evidence="1" type="ORF">I6L30_16780</name>
</gene>
<reference evidence="1 2" key="1">
    <citation type="submission" date="2021-06" db="EMBL/GenBank/DDBJ databases">
        <title>FDA dAtabase for Regulatory Grade micrObial Sequences (FDA-ARGOS): Supporting development and validation of Infectious Disease Dx tests.</title>
        <authorList>
            <person name="Sproer C."/>
            <person name="Gronow S."/>
            <person name="Severitt S."/>
            <person name="Schroder I."/>
            <person name="Tallon L."/>
            <person name="Sadzewicz L."/>
            <person name="Zhao X."/>
            <person name="Boylan J."/>
            <person name="Ott S."/>
            <person name="Bowen H."/>
            <person name="Vavikolanu K."/>
            <person name="Mehta A."/>
            <person name="Aluvathingal J."/>
            <person name="Nadendla S."/>
            <person name="Lowell S."/>
            <person name="Myers T."/>
            <person name="Yan Y."/>
        </authorList>
    </citation>
    <scope>NUCLEOTIDE SEQUENCE [LARGE SCALE GENOMIC DNA]</scope>
    <source>
        <strain evidence="1 2">FDAARGOS 1400</strain>
    </source>
</reference>